<dbReference type="Proteomes" id="UP000218209">
    <property type="component" value="Unassembled WGS sequence"/>
</dbReference>
<gene>
    <name evidence="3" type="ORF">BU14_0400s0014</name>
</gene>
<keyword evidence="4" id="KW-1185">Reference proteome</keyword>
<name>A0A1X6NWC8_PORUM</name>
<accession>A0A1X6NWC8</accession>
<feature type="region of interest" description="Disordered" evidence="1">
    <location>
        <begin position="26"/>
        <end position="59"/>
    </location>
</feature>
<evidence type="ECO:0000313" key="4">
    <source>
        <dbReference type="Proteomes" id="UP000218209"/>
    </source>
</evidence>
<evidence type="ECO:0000256" key="1">
    <source>
        <dbReference type="SAM" id="MobiDB-lite"/>
    </source>
</evidence>
<dbReference type="AlphaFoldDB" id="A0A1X6NWC8"/>
<feature type="signal peptide" evidence="2">
    <location>
        <begin position="1"/>
        <end position="23"/>
    </location>
</feature>
<reference evidence="3 4" key="1">
    <citation type="submission" date="2017-03" db="EMBL/GenBank/DDBJ databases">
        <title>WGS assembly of Porphyra umbilicalis.</title>
        <authorList>
            <person name="Brawley S.H."/>
            <person name="Blouin N.A."/>
            <person name="Ficko-Blean E."/>
            <person name="Wheeler G.L."/>
            <person name="Lohr M."/>
            <person name="Goodson H.V."/>
            <person name="Jenkins J.W."/>
            <person name="Blaby-Haas C.E."/>
            <person name="Helliwell K.E."/>
            <person name="Chan C."/>
            <person name="Marriage T."/>
            <person name="Bhattacharya D."/>
            <person name="Klein A.S."/>
            <person name="Badis Y."/>
            <person name="Brodie J."/>
            <person name="Cao Y."/>
            <person name="Collen J."/>
            <person name="Dittami S.M."/>
            <person name="Gachon C.M."/>
            <person name="Green B.R."/>
            <person name="Karpowicz S."/>
            <person name="Kim J.W."/>
            <person name="Kudahl U."/>
            <person name="Lin S."/>
            <person name="Michel G."/>
            <person name="Mittag M."/>
            <person name="Olson B.J."/>
            <person name="Pangilinan J."/>
            <person name="Peng Y."/>
            <person name="Qiu H."/>
            <person name="Shu S."/>
            <person name="Singer J.T."/>
            <person name="Smith A.G."/>
            <person name="Sprecher B.N."/>
            <person name="Wagner V."/>
            <person name="Wang W."/>
            <person name="Wang Z.-Y."/>
            <person name="Yan J."/>
            <person name="Yarish C."/>
            <person name="Zoeuner-Riek S."/>
            <person name="Zhuang Y."/>
            <person name="Zou Y."/>
            <person name="Lindquist E.A."/>
            <person name="Grimwood J."/>
            <person name="Barry K."/>
            <person name="Rokhsar D.S."/>
            <person name="Schmutz J."/>
            <person name="Stiller J.W."/>
            <person name="Grossman A.R."/>
            <person name="Prochnik S.E."/>
        </authorList>
    </citation>
    <scope>NUCLEOTIDE SEQUENCE [LARGE SCALE GENOMIC DNA]</scope>
    <source>
        <strain evidence="3">4086291</strain>
    </source>
</reference>
<evidence type="ECO:0000313" key="3">
    <source>
        <dbReference type="EMBL" id="OSX72855.1"/>
    </source>
</evidence>
<proteinExistence type="predicted"/>
<feature type="region of interest" description="Disordered" evidence="1">
    <location>
        <begin position="139"/>
        <end position="159"/>
    </location>
</feature>
<organism evidence="3 4">
    <name type="scientific">Porphyra umbilicalis</name>
    <name type="common">Purple laver</name>
    <name type="synonym">Red alga</name>
    <dbReference type="NCBI Taxonomy" id="2786"/>
    <lineage>
        <taxon>Eukaryota</taxon>
        <taxon>Rhodophyta</taxon>
        <taxon>Bangiophyceae</taxon>
        <taxon>Bangiales</taxon>
        <taxon>Bangiaceae</taxon>
        <taxon>Porphyra</taxon>
    </lineage>
</organism>
<keyword evidence="2" id="KW-0732">Signal</keyword>
<sequence length="159" mass="16425">MWQLLSLIALIGAPLELVRRVEATLPPPPPGAPPLPPPTDLRPAHPKATAPAPWTDGRAYHGVSNTATADALGKDIWTSKRASLNDDVWVAVRGGRGGRAAAGGGAAAVAVAAGGDACDLGGPLMRPLPRVAARRETGEVRRVTVRSAPGSRGERSRCR</sequence>
<protein>
    <submittedName>
        <fullName evidence="3">Uncharacterized protein</fullName>
    </submittedName>
</protein>
<evidence type="ECO:0000256" key="2">
    <source>
        <dbReference type="SAM" id="SignalP"/>
    </source>
</evidence>
<feature type="chain" id="PRO_5013253672" evidence="2">
    <location>
        <begin position="24"/>
        <end position="159"/>
    </location>
</feature>
<dbReference type="EMBL" id="KV919034">
    <property type="protein sequence ID" value="OSX72855.1"/>
    <property type="molecule type" value="Genomic_DNA"/>
</dbReference>
<feature type="compositionally biased region" description="Pro residues" evidence="1">
    <location>
        <begin position="26"/>
        <end position="40"/>
    </location>
</feature>